<accession>A0A9N9LJD8</accession>
<dbReference type="GO" id="GO:0019379">
    <property type="term" value="P:sulfate assimilation, phosphoadenylyl sulfate reduction by phosphoadenylyl-sulfate reductase (thioredoxin)"/>
    <property type="evidence" value="ECO:0007669"/>
    <property type="project" value="InterPro"/>
</dbReference>
<dbReference type="Proteomes" id="UP000701801">
    <property type="component" value="Unassembled WGS sequence"/>
</dbReference>
<dbReference type="FunFam" id="3.40.50.620:FF:000151">
    <property type="entry name" value="Phosphoadenosine phosphosulfate reductase"/>
    <property type="match status" value="1"/>
</dbReference>
<dbReference type="GO" id="GO:0009086">
    <property type="term" value="P:methionine biosynthetic process"/>
    <property type="evidence" value="ECO:0007669"/>
    <property type="project" value="UniProtKB-KW"/>
</dbReference>
<sequence>MGPHHMESSLESGYASGASSSASLPSIVLAKPHLKFLNQALNNLAPIDVLRWCKITFPNLYQTTAFGISGLVTLDMLSKIHSETPDLPTIDAIFLDTLYHFKETHALIEKTKARYPNVHLHVYKPEGVETTAEFEARHGKELWKSNDKLYDWVAKVEPAQRAYSDLSVAAVLTGRRRSQGSKRESLDIIEIDEAGLIKINPLASWSFKQVQDYVKEHNVPYNELLDRGYKSVGDWHSTEPVKEGEDERAGRWKGQAKTECGIHNKRSKYAQFLFEMDQKRQQEELSAALKVVEVQPSPPASPENTENQTEAAAKLEKVDPMEPLSGTVEKKSEAMEGVELTPPSTPPVEAMDGVEVSVLEKDQLLEEQVPTLEEIPAPAPIEQIKVIEPAHVSFAGESKTSSEPAVIPSENKTEAVAAPTTEQTKFDSDLAAAKEKFEHPEQRVESVAIEA</sequence>
<dbReference type="PANTHER" id="PTHR46509">
    <property type="entry name" value="PHOSPHOADENOSINE PHOSPHOSULFATE REDUCTASE"/>
    <property type="match status" value="1"/>
</dbReference>
<evidence type="ECO:0000256" key="1">
    <source>
        <dbReference type="ARBA" id="ARBA00004848"/>
    </source>
</evidence>
<dbReference type="NCBIfam" id="TIGR02057">
    <property type="entry name" value="PAPS_reductase"/>
    <property type="match status" value="1"/>
</dbReference>
<evidence type="ECO:0000256" key="13">
    <source>
        <dbReference type="SAM" id="MobiDB-lite"/>
    </source>
</evidence>
<evidence type="ECO:0000256" key="12">
    <source>
        <dbReference type="ARBA" id="ARBA00082553"/>
    </source>
</evidence>
<evidence type="ECO:0000259" key="14">
    <source>
        <dbReference type="Pfam" id="PF01507"/>
    </source>
</evidence>
<keyword evidence="16" id="KW-1185">Reference proteome</keyword>
<feature type="region of interest" description="Disordered" evidence="13">
    <location>
        <begin position="293"/>
        <end position="313"/>
    </location>
</feature>
<dbReference type="AlphaFoldDB" id="A0A9N9LJD8"/>
<evidence type="ECO:0000256" key="10">
    <source>
        <dbReference type="ARBA" id="ARBA00078053"/>
    </source>
</evidence>
<dbReference type="EC" id="1.8.4.8" evidence="3"/>
<dbReference type="GO" id="GO:0019344">
    <property type="term" value="P:cysteine biosynthetic process"/>
    <property type="evidence" value="ECO:0007669"/>
    <property type="project" value="UniProtKB-KW"/>
</dbReference>
<keyword evidence="7" id="KW-0486">Methionine biosynthesis</keyword>
<name>A0A9N9LJD8_9HELO</name>
<dbReference type="InterPro" id="IPR004511">
    <property type="entry name" value="PAPS/APS_Rdtase"/>
</dbReference>
<evidence type="ECO:0000256" key="2">
    <source>
        <dbReference type="ARBA" id="ARBA00009732"/>
    </source>
</evidence>
<comment type="pathway">
    <text evidence="1">Sulfur metabolism; hydrogen sulfide biosynthesis; sulfite from sulfate: step 3/3.</text>
</comment>
<dbReference type="NCBIfam" id="NF002537">
    <property type="entry name" value="PRK02090.1"/>
    <property type="match status" value="1"/>
</dbReference>
<evidence type="ECO:0000256" key="5">
    <source>
        <dbReference type="ARBA" id="ARBA00022857"/>
    </source>
</evidence>
<evidence type="ECO:0000256" key="6">
    <source>
        <dbReference type="ARBA" id="ARBA00023002"/>
    </source>
</evidence>
<evidence type="ECO:0000256" key="7">
    <source>
        <dbReference type="ARBA" id="ARBA00023167"/>
    </source>
</evidence>
<dbReference type="EMBL" id="CAJVRM010000127">
    <property type="protein sequence ID" value="CAG8975113.1"/>
    <property type="molecule type" value="Genomic_DNA"/>
</dbReference>
<keyword evidence="5" id="KW-0521">NADP</keyword>
<dbReference type="GO" id="GO:0005737">
    <property type="term" value="C:cytoplasm"/>
    <property type="evidence" value="ECO:0007669"/>
    <property type="project" value="TreeGrafter"/>
</dbReference>
<dbReference type="InterPro" id="IPR011800">
    <property type="entry name" value="PAPS_reductase_CysH"/>
</dbReference>
<organism evidence="15 16">
    <name type="scientific">Hymenoscyphus albidus</name>
    <dbReference type="NCBI Taxonomy" id="595503"/>
    <lineage>
        <taxon>Eukaryota</taxon>
        <taxon>Fungi</taxon>
        <taxon>Dikarya</taxon>
        <taxon>Ascomycota</taxon>
        <taxon>Pezizomycotina</taxon>
        <taxon>Leotiomycetes</taxon>
        <taxon>Helotiales</taxon>
        <taxon>Helotiaceae</taxon>
        <taxon>Hymenoscyphus</taxon>
    </lineage>
</organism>
<dbReference type="CDD" id="cd23945">
    <property type="entry name" value="PAPS_reductase"/>
    <property type="match status" value="1"/>
</dbReference>
<proteinExistence type="inferred from homology"/>
<evidence type="ECO:0000256" key="8">
    <source>
        <dbReference type="ARBA" id="ARBA00023192"/>
    </source>
</evidence>
<dbReference type="InterPro" id="IPR014729">
    <property type="entry name" value="Rossmann-like_a/b/a_fold"/>
</dbReference>
<feature type="domain" description="Phosphoadenosine phosphosulphate reductase" evidence="14">
    <location>
        <begin position="60"/>
        <end position="240"/>
    </location>
</feature>
<evidence type="ECO:0000313" key="16">
    <source>
        <dbReference type="Proteomes" id="UP000701801"/>
    </source>
</evidence>
<keyword evidence="6" id="KW-0560">Oxidoreductase</keyword>
<dbReference type="PANTHER" id="PTHR46509:SF1">
    <property type="entry name" value="PHOSPHOADENOSINE PHOSPHOSULFATE REDUCTASE"/>
    <property type="match status" value="1"/>
</dbReference>
<dbReference type="Gene3D" id="3.40.50.620">
    <property type="entry name" value="HUPs"/>
    <property type="match status" value="1"/>
</dbReference>
<dbReference type="InterPro" id="IPR002500">
    <property type="entry name" value="PAPS_reduct_dom"/>
</dbReference>
<dbReference type="HAMAP" id="MF_00063">
    <property type="entry name" value="CysH"/>
    <property type="match status" value="1"/>
</dbReference>
<keyword evidence="8" id="KW-0198">Cysteine biosynthesis</keyword>
<reference evidence="15" key="1">
    <citation type="submission" date="2021-07" db="EMBL/GenBank/DDBJ databases">
        <authorList>
            <person name="Durling M."/>
        </authorList>
    </citation>
    <scope>NUCLEOTIDE SEQUENCE</scope>
</reference>
<dbReference type="NCBIfam" id="TIGR00434">
    <property type="entry name" value="cysH"/>
    <property type="match status" value="1"/>
</dbReference>
<comment type="catalytic activity">
    <reaction evidence="9">
        <text>[thioredoxin]-disulfide + sulfite + adenosine 3',5'-bisphosphate + 2 H(+) = [thioredoxin]-dithiol + 3'-phosphoadenylyl sulfate</text>
        <dbReference type="Rhea" id="RHEA:11724"/>
        <dbReference type="Rhea" id="RHEA-COMP:10698"/>
        <dbReference type="Rhea" id="RHEA-COMP:10700"/>
        <dbReference type="ChEBI" id="CHEBI:15378"/>
        <dbReference type="ChEBI" id="CHEBI:17359"/>
        <dbReference type="ChEBI" id="CHEBI:29950"/>
        <dbReference type="ChEBI" id="CHEBI:50058"/>
        <dbReference type="ChEBI" id="CHEBI:58339"/>
        <dbReference type="ChEBI" id="CHEBI:58343"/>
        <dbReference type="EC" id="1.8.4.8"/>
    </reaction>
</comment>
<dbReference type="OrthoDB" id="7869097at2759"/>
<keyword evidence="4" id="KW-0028">Amino-acid biosynthesis</keyword>
<comment type="caution">
    <text evidence="15">The sequence shown here is derived from an EMBL/GenBank/DDBJ whole genome shotgun (WGS) entry which is preliminary data.</text>
</comment>
<protein>
    <recommendedName>
        <fullName evidence="3">phosphoadenylyl-sulfate reductase (thioredoxin)</fullName>
        <ecNumber evidence="3">1.8.4.8</ecNumber>
    </recommendedName>
    <alternativeName>
        <fullName evidence="10">3'-phosphoadenylylsulfate reductase</fullName>
    </alternativeName>
    <alternativeName>
        <fullName evidence="12">PAPS reductase, thioredoxin dependent</fullName>
    </alternativeName>
    <alternativeName>
        <fullName evidence="11">PAdoPS reductase</fullName>
    </alternativeName>
</protein>
<evidence type="ECO:0000256" key="11">
    <source>
        <dbReference type="ARBA" id="ARBA00082472"/>
    </source>
</evidence>
<dbReference type="GO" id="GO:0004604">
    <property type="term" value="F:phosphoadenylyl-sulfate reductase (thioredoxin) activity"/>
    <property type="evidence" value="ECO:0007669"/>
    <property type="project" value="UniProtKB-EC"/>
</dbReference>
<feature type="region of interest" description="Disordered" evidence="13">
    <location>
        <begin position="396"/>
        <end position="423"/>
    </location>
</feature>
<evidence type="ECO:0000256" key="3">
    <source>
        <dbReference type="ARBA" id="ARBA00013096"/>
    </source>
</evidence>
<dbReference type="SUPFAM" id="SSF52402">
    <property type="entry name" value="Adenine nucleotide alpha hydrolases-like"/>
    <property type="match status" value="1"/>
</dbReference>
<evidence type="ECO:0000256" key="9">
    <source>
        <dbReference type="ARBA" id="ARBA00052536"/>
    </source>
</evidence>
<comment type="similarity">
    <text evidence="2">Belongs to the PAPS reductase family. CysH subfamily.</text>
</comment>
<dbReference type="Pfam" id="PF01507">
    <property type="entry name" value="PAPS_reduct"/>
    <property type="match status" value="1"/>
</dbReference>
<gene>
    <name evidence="15" type="ORF">HYALB_00004411</name>
</gene>
<evidence type="ECO:0000256" key="4">
    <source>
        <dbReference type="ARBA" id="ARBA00022605"/>
    </source>
</evidence>
<evidence type="ECO:0000313" key="15">
    <source>
        <dbReference type="EMBL" id="CAG8975113.1"/>
    </source>
</evidence>